<dbReference type="OrthoDB" id="7450257at2759"/>
<dbReference type="Proteomes" id="UP000440578">
    <property type="component" value="Unassembled WGS sequence"/>
</dbReference>
<proteinExistence type="predicted"/>
<name>A0A6A4WDE5_AMPAM</name>
<dbReference type="EMBL" id="VIIS01001225">
    <property type="protein sequence ID" value="KAF0300872.1"/>
    <property type="molecule type" value="Genomic_DNA"/>
</dbReference>
<accession>A0A6A4WDE5</accession>
<evidence type="ECO:0000313" key="2">
    <source>
        <dbReference type="Proteomes" id="UP000440578"/>
    </source>
</evidence>
<evidence type="ECO:0000313" key="1">
    <source>
        <dbReference type="EMBL" id="KAF0300872.1"/>
    </source>
</evidence>
<sequence>MNSLERARLRPVTNLEYGISSLHCWIRVFEAILRISYRLPFKKWTARTPEQKKVKEVTTAQVQRRVFTTMSLGVDQPCPGGSGNSNDGNTARTAFQQPELFSAATGVDVELIRRLHVILQAVRCCLPLCGEKLSAFCSETAELYVRLYSWYPMTPTLHRLLMHSAALVEHCLLPIGMMSEEASEARHRDVRLYRLQRARRDSRLNTMADVFGRLSVFRSSAATPSSAALARQPGGTPDHTAAGHCWLRRRRFWLSR</sequence>
<comment type="caution">
    <text evidence="1">The sequence shown here is derived from an EMBL/GenBank/DDBJ whole genome shotgun (WGS) entry which is preliminary data.</text>
</comment>
<protein>
    <submittedName>
        <fullName evidence="1">Uncharacterized protein</fullName>
    </submittedName>
</protein>
<dbReference type="AlphaFoldDB" id="A0A6A4WDE5"/>
<organism evidence="1 2">
    <name type="scientific">Amphibalanus amphitrite</name>
    <name type="common">Striped barnacle</name>
    <name type="synonym">Balanus amphitrite</name>
    <dbReference type="NCBI Taxonomy" id="1232801"/>
    <lineage>
        <taxon>Eukaryota</taxon>
        <taxon>Metazoa</taxon>
        <taxon>Ecdysozoa</taxon>
        <taxon>Arthropoda</taxon>
        <taxon>Crustacea</taxon>
        <taxon>Multicrustacea</taxon>
        <taxon>Cirripedia</taxon>
        <taxon>Thoracica</taxon>
        <taxon>Thoracicalcarea</taxon>
        <taxon>Balanomorpha</taxon>
        <taxon>Balanoidea</taxon>
        <taxon>Balanidae</taxon>
        <taxon>Amphibalaninae</taxon>
        <taxon>Amphibalanus</taxon>
    </lineage>
</organism>
<keyword evidence="2" id="KW-1185">Reference proteome</keyword>
<gene>
    <name evidence="1" type="ORF">FJT64_000360</name>
</gene>
<reference evidence="1 2" key="1">
    <citation type="submission" date="2019-07" db="EMBL/GenBank/DDBJ databases">
        <title>Draft genome assembly of a fouling barnacle, Amphibalanus amphitrite (Darwin, 1854): The first reference genome for Thecostraca.</title>
        <authorList>
            <person name="Kim W."/>
        </authorList>
    </citation>
    <scope>NUCLEOTIDE SEQUENCE [LARGE SCALE GENOMIC DNA]</scope>
    <source>
        <strain evidence="1">SNU_AA5</strain>
        <tissue evidence="1">Soma without cirri and trophi</tissue>
    </source>
</reference>